<protein>
    <recommendedName>
        <fullName evidence="2">HEAT repeat domain-containing protein</fullName>
    </recommendedName>
</protein>
<gene>
    <name evidence="1" type="ORF">LCGC14_0219990</name>
</gene>
<organism evidence="1">
    <name type="scientific">marine sediment metagenome</name>
    <dbReference type="NCBI Taxonomy" id="412755"/>
    <lineage>
        <taxon>unclassified sequences</taxon>
        <taxon>metagenomes</taxon>
        <taxon>ecological metagenomes</taxon>
    </lineage>
</organism>
<dbReference type="AlphaFoldDB" id="A0A0F9UHJ4"/>
<accession>A0A0F9UHJ4</accession>
<evidence type="ECO:0000313" key="1">
    <source>
        <dbReference type="EMBL" id="KKN91134.1"/>
    </source>
</evidence>
<sequence>MISVKLLCFLIERRHPSIHAGILRCVGRQPYKIVGQHGIKLASYGLKHADQEVRDAAIGMLESWGGVDSLNILVNHVETKEWLRDYIEQVIVDLKKGIG</sequence>
<comment type="caution">
    <text evidence="1">The sequence shown here is derived from an EMBL/GenBank/DDBJ whole genome shotgun (WGS) entry which is preliminary data.</text>
</comment>
<name>A0A0F9UHJ4_9ZZZZ</name>
<dbReference type="EMBL" id="LAZR01000105">
    <property type="protein sequence ID" value="KKN91134.1"/>
    <property type="molecule type" value="Genomic_DNA"/>
</dbReference>
<reference evidence="1" key="1">
    <citation type="journal article" date="2015" name="Nature">
        <title>Complex archaea that bridge the gap between prokaryotes and eukaryotes.</title>
        <authorList>
            <person name="Spang A."/>
            <person name="Saw J.H."/>
            <person name="Jorgensen S.L."/>
            <person name="Zaremba-Niedzwiedzka K."/>
            <person name="Martijn J."/>
            <person name="Lind A.E."/>
            <person name="van Eijk R."/>
            <person name="Schleper C."/>
            <person name="Guy L."/>
            <person name="Ettema T.J."/>
        </authorList>
    </citation>
    <scope>NUCLEOTIDE SEQUENCE</scope>
</reference>
<proteinExistence type="predicted"/>
<evidence type="ECO:0008006" key="2">
    <source>
        <dbReference type="Google" id="ProtNLM"/>
    </source>
</evidence>